<dbReference type="AlphaFoldDB" id="A0A6G0Z680"/>
<dbReference type="InterPro" id="IPR038717">
    <property type="entry name" value="Tc1-like_DDE_dom"/>
</dbReference>
<dbReference type="PANTHER" id="PTHR33939">
    <property type="entry name" value="PROTEIN CBG22215"/>
    <property type="match status" value="1"/>
</dbReference>
<gene>
    <name evidence="2" type="ORF">FWK35_00002622</name>
</gene>
<dbReference type="PANTHER" id="PTHR33939:SF1">
    <property type="entry name" value="DUF4371 DOMAIN-CONTAINING PROTEIN"/>
    <property type="match status" value="1"/>
</dbReference>
<dbReference type="GO" id="GO:0003676">
    <property type="term" value="F:nucleic acid binding"/>
    <property type="evidence" value="ECO:0007669"/>
    <property type="project" value="InterPro"/>
</dbReference>
<protein>
    <submittedName>
        <fullName evidence="2">DDE 3 domain-containing protein</fullName>
    </submittedName>
</protein>
<reference evidence="2 3" key="1">
    <citation type="submission" date="2019-08" db="EMBL/GenBank/DDBJ databases">
        <title>Whole genome of Aphis craccivora.</title>
        <authorList>
            <person name="Voronova N.V."/>
            <person name="Shulinski R.S."/>
            <person name="Bandarenka Y.V."/>
            <person name="Zhorov D.G."/>
            <person name="Warner D."/>
        </authorList>
    </citation>
    <scope>NUCLEOTIDE SEQUENCE [LARGE SCALE GENOMIC DNA]</scope>
    <source>
        <strain evidence="2">180601</strain>
        <tissue evidence="2">Whole Body</tissue>
    </source>
</reference>
<dbReference type="Pfam" id="PF13358">
    <property type="entry name" value="DDE_3"/>
    <property type="match status" value="1"/>
</dbReference>
<dbReference type="EMBL" id="VUJU01001269">
    <property type="protein sequence ID" value="KAF0766071.1"/>
    <property type="molecule type" value="Genomic_DNA"/>
</dbReference>
<name>A0A6G0Z680_APHCR</name>
<keyword evidence="3" id="KW-1185">Reference proteome</keyword>
<feature type="domain" description="Tc1-like transposase DDE" evidence="1">
    <location>
        <begin position="208"/>
        <end position="379"/>
    </location>
</feature>
<dbReference type="InterPro" id="IPR036397">
    <property type="entry name" value="RNaseH_sf"/>
</dbReference>
<sequence>MEVVDESVPTKNPSGKFISIGQKKIIVSLYKDLLQKQLENLNMPRLNFKQTIFEISKSSGVGQRTVQTTLSQYKKHGTFSSPNMTKNRPTILHKIDESDKNAIRKKIHDFWRNHEIPTITKMLTAINDDQTLPNIKRSSLQKVLKDLQFEYVKKNRNSALLEREDLITWRRSYLEKIRYYRMQNRPIYYLDETWVDTTVNSSREAFIQNPTTKQKEASGKGKFLTVLHIGSTDGFVPGGLLCFESKTNLTDYHNEMNGDIFYEWFVRILPLLKENAVIVMDNASYHSVKKCQMPTISWKKQNIIDWLESKGEIVTHPVVKNDLLKKVRKLKKQFDKYVIDEYAKDNQKLVLRLPPYHCELNPIELAWDSVKSYVRMHNTTFKLKDVLELIKKGVENVTSEMWTKFVRHVIKEEDKFWNIENLTDEILDKEPNEGVHYNIHKRETCDTSSSDLDSD</sequence>
<comment type="caution">
    <text evidence="2">The sequence shown here is derived from an EMBL/GenBank/DDBJ whole genome shotgun (WGS) entry which is preliminary data.</text>
</comment>
<dbReference type="Proteomes" id="UP000478052">
    <property type="component" value="Unassembled WGS sequence"/>
</dbReference>
<dbReference type="OrthoDB" id="10048767at2759"/>
<dbReference type="Gene3D" id="3.30.420.10">
    <property type="entry name" value="Ribonuclease H-like superfamily/Ribonuclease H"/>
    <property type="match status" value="1"/>
</dbReference>
<organism evidence="2 3">
    <name type="scientific">Aphis craccivora</name>
    <name type="common">Cowpea aphid</name>
    <dbReference type="NCBI Taxonomy" id="307492"/>
    <lineage>
        <taxon>Eukaryota</taxon>
        <taxon>Metazoa</taxon>
        <taxon>Ecdysozoa</taxon>
        <taxon>Arthropoda</taxon>
        <taxon>Hexapoda</taxon>
        <taxon>Insecta</taxon>
        <taxon>Pterygota</taxon>
        <taxon>Neoptera</taxon>
        <taxon>Paraneoptera</taxon>
        <taxon>Hemiptera</taxon>
        <taxon>Sternorrhyncha</taxon>
        <taxon>Aphidomorpha</taxon>
        <taxon>Aphidoidea</taxon>
        <taxon>Aphididae</taxon>
        <taxon>Aphidini</taxon>
        <taxon>Aphis</taxon>
        <taxon>Aphis</taxon>
    </lineage>
</organism>
<evidence type="ECO:0000313" key="3">
    <source>
        <dbReference type="Proteomes" id="UP000478052"/>
    </source>
</evidence>
<evidence type="ECO:0000259" key="1">
    <source>
        <dbReference type="Pfam" id="PF13358"/>
    </source>
</evidence>
<proteinExistence type="predicted"/>
<evidence type="ECO:0000313" key="2">
    <source>
        <dbReference type="EMBL" id="KAF0766071.1"/>
    </source>
</evidence>
<accession>A0A6G0Z680</accession>